<dbReference type="InterPro" id="IPR028994">
    <property type="entry name" value="Integrin_alpha_N"/>
</dbReference>
<comment type="similarity">
    <text evidence="1 7 8">Belongs to the peptidase S8 family.</text>
</comment>
<reference evidence="12 13" key="1">
    <citation type="journal article" date="2015" name="Nature">
        <title>rRNA introns, odd ribosomes, and small enigmatic genomes across a large radiation of phyla.</title>
        <authorList>
            <person name="Brown C.T."/>
            <person name="Hug L.A."/>
            <person name="Thomas B.C."/>
            <person name="Sharon I."/>
            <person name="Castelle C.J."/>
            <person name="Singh A."/>
            <person name="Wilkins M.J."/>
            <person name="Williams K.H."/>
            <person name="Banfield J.F."/>
        </authorList>
    </citation>
    <scope>NUCLEOTIDE SEQUENCE [LARGE SCALE GENOMIC DNA]</scope>
</reference>
<keyword evidence="10" id="KW-0812">Transmembrane</keyword>
<dbReference type="InterPro" id="IPR034204">
    <property type="entry name" value="PfSUB1-like_cat_dom"/>
</dbReference>
<evidence type="ECO:0000256" key="1">
    <source>
        <dbReference type="ARBA" id="ARBA00011073"/>
    </source>
</evidence>
<dbReference type="InterPro" id="IPR022398">
    <property type="entry name" value="Peptidase_S8_His-AS"/>
</dbReference>
<evidence type="ECO:0000256" key="4">
    <source>
        <dbReference type="ARBA" id="ARBA00022801"/>
    </source>
</evidence>
<protein>
    <submittedName>
        <fullName evidence="12">Cell wall/surface repeat protein</fullName>
    </submittedName>
</protein>
<evidence type="ECO:0000256" key="6">
    <source>
        <dbReference type="PIRSR" id="PIRSR615500-1"/>
    </source>
</evidence>
<keyword evidence="4 7" id="KW-0378">Hydrolase</keyword>
<feature type="active site" description="Charge relay system" evidence="6 7">
    <location>
        <position position="712"/>
    </location>
</feature>
<feature type="transmembrane region" description="Helical" evidence="10">
    <location>
        <begin position="25"/>
        <end position="42"/>
    </location>
</feature>
<dbReference type="InterPro" id="IPR015500">
    <property type="entry name" value="Peptidase_S8_subtilisin-rel"/>
</dbReference>
<dbReference type="InterPro" id="IPR036852">
    <property type="entry name" value="Peptidase_S8/S53_dom_sf"/>
</dbReference>
<dbReference type="PROSITE" id="PS51892">
    <property type="entry name" value="SUBTILASE"/>
    <property type="match status" value="1"/>
</dbReference>
<dbReference type="SUPFAM" id="SSF69318">
    <property type="entry name" value="Integrin alpha N-terminal domain"/>
    <property type="match status" value="2"/>
</dbReference>
<keyword evidence="2 7" id="KW-0645">Protease</keyword>
<dbReference type="InterPro" id="IPR013517">
    <property type="entry name" value="FG-GAP"/>
</dbReference>
<gene>
    <name evidence="12" type="ORF">UT24_C0008G0089</name>
</gene>
<dbReference type="EMBL" id="LBWB01000008">
    <property type="protein sequence ID" value="KKR00961.1"/>
    <property type="molecule type" value="Genomic_DNA"/>
</dbReference>
<comment type="caution">
    <text evidence="12">The sequence shown here is derived from an EMBL/GenBank/DDBJ whole genome shotgun (WGS) entry which is preliminary data.</text>
</comment>
<evidence type="ECO:0000256" key="9">
    <source>
        <dbReference type="SAM" id="Coils"/>
    </source>
</evidence>
<dbReference type="CDD" id="cd07473">
    <property type="entry name" value="Peptidases_S8_Subtilisin_like"/>
    <property type="match status" value="1"/>
</dbReference>
<keyword evidence="10" id="KW-0472">Membrane</keyword>
<dbReference type="STRING" id="1618574.UT24_C0008G0089"/>
<dbReference type="Proteomes" id="UP000033881">
    <property type="component" value="Unassembled WGS sequence"/>
</dbReference>
<dbReference type="SUPFAM" id="SSF52743">
    <property type="entry name" value="Subtilisin-like"/>
    <property type="match status" value="1"/>
</dbReference>
<keyword evidence="10" id="KW-1133">Transmembrane helix</keyword>
<sequence>MFKTKIANSFNIDLFKLRSYKLSKIISLAFVFTSLFVLVIVVQQRQEIRKKAQELQQETLDTNNEILISSNQIAIKIKKESKDKIKSGNPDDTGTLSLNKTFKNYKVKKFEKVFKQDKNQESSDLDLWYEIELDIENKKVKANDKEGENIKKIISEISANENVDKAEPNYIYKLFQTATPNPTPIPNTTRIISPVGGETWYRGETHTISWVKGNNENPSSASLHCYTNDNFGNPINVGAIDYNLPTNSANPSAPNTYSWTIPTSGQASCPPDNPESRIGVVLWDANGNMVSSAISDILTITQAPTPTPDVARILSPSGGETWRRGETHTISWIRGSGNTNASSASLFCYTTDANGNPQYVGAIEYNLPTSSTNPSTPNTYSWQIPTSGAFSCPSSNPPTIIEMGLFDTGGNNIATARSGVLTIYPQSYTLTPTPSFLVPNDPYYFSSNSWGQGYEDMWGLKKIDTSHSWYKTTGSKDIVVAVIDTGMDYNHEDLGGVVWVNSDEISGNGIDDDHNGYIDDVNGWDYATLHWPNFGDNDPMDDNGHGTHVSGTIGAVGNNGKGIVGINWKVTIMPIKVLDDGGFGYSMRIAQALKYAADNGAKISSNSYGGLERSFLIDDALKYEYDKGMIIIAAAGNSKDDALNYQPANSDYVITVGASDANDSLASFSNYGEKIDVVAPGKDILSTKSSQNNICYDAITVGSNYCRLNGTSMSTPHVTGLAALILAFNPNLNNEEVRQIIRQGADDLGSTGKDFNFGYGRINATKSINLSSERPLTPVITYPKSRSEVTGQRTLVIKGGITGSNFKSYKIEYAKYDYRLIPQQGGWLKPDFRRPSNWQTFGPYTTLPTDGNLLSFDLTQRESGFYSFRLIATDNQGRNYYYQVNDIRIDKEQVSGWPKDFYCPSWNGCQNISPAISDINNDGQKEIVIMESVYNNENLPNAIKLHVFKKNGTYLTGFPVSFNVETDYVHYPSPLADANNPVSIDDIDNDGKKEIILTVLNSGYYREFIYVIRSDGKIKSGWPKLFEGVSPTHGQGHIPVISDLDKDGKKEIVLIDGSNKLQALKPDGSNLAGFPKTPLPSNLDPGEFTSANFYVGQLSIFDMDNDGKQEIAVGRPSYMYLLDNQGNILPGWPYKAPFINNYPVNFYSTPSFGDLDGDGKAELIAVATYRNNYGLGCVKYPVTCQSQIYVWKKDGTLIPGWPRNEGLIYDSPNVYGPSLANMDGDEKDEIVTGLGKLSIYDLEGKKSFNPEPVTNFQPSLSDIDGDGKLEMTAGTMWSNIFSIIKQDGSNYWKTSLFNVPLGGGVIADMDNNGFMELSLASAEGEFYNFSSKFRVYLWEIPNLISTNSPRFEWNMFGRDPSLSGRVPKYPNVLKSTASKSSIWPISYTVRFSWDSVAPKNSSLYIFQGSCKSGTYGPGDLLWSQPTGVNTSYVYTPIRARVGNVYCGQIWIDFNKNIPASNASSVTIQ</sequence>
<name>A0A0G0MKN7_9BACT</name>
<dbReference type="GO" id="GO:0004252">
    <property type="term" value="F:serine-type endopeptidase activity"/>
    <property type="evidence" value="ECO:0007669"/>
    <property type="project" value="UniProtKB-UniRule"/>
</dbReference>
<evidence type="ECO:0000313" key="12">
    <source>
        <dbReference type="EMBL" id="KKR00961.1"/>
    </source>
</evidence>
<dbReference type="Gene3D" id="3.40.50.200">
    <property type="entry name" value="Peptidase S8/S53 domain"/>
    <property type="match status" value="1"/>
</dbReference>
<proteinExistence type="inferred from homology"/>
<keyword evidence="5 7" id="KW-0720">Serine protease</keyword>
<keyword evidence="3" id="KW-0732">Signal</keyword>
<dbReference type="InterPro" id="IPR023827">
    <property type="entry name" value="Peptidase_S8_Asp-AS"/>
</dbReference>
<keyword evidence="9" id="KW-0175">Coiled coil</keyword>
<dbReference type="InterPro" id="IPR000209">
    <property type="entry name" value="Peptidase_S8/S53_dom"/>
</dbReference>
<dbReference type="PATRIC" id="fig|1618574.4.peg.658"/>
<dbReference type="PANTHER" id="PTHR43399">
    <property type="entry name" value="SUBTILISIN-RELATED"/>
    <property type="match status" value="1"/>
</dbReference>
<dbReference type="GO" id="GO:0006508">
    <property type="term" value="P:proteolysis"/>
    <property type="evidence" value="ECO:0007669"/>
    <property type="project" value="UniProtKB-KW"/>
</dbReference>
<evidence type="ECO:0000256" key="5">
    <source>
        <dbReference type="ARBA" id="ARBA00022825"/>
    </source>
</evidence>
<feature type="active site" description="Charge relay system" evidence="6 7">
    <location>
        <position position="484"/>
    </location>
</feature>
<dbReference type="Gene3D" id="2.130.10.130">
    <property type="entry name" value="Integrin alpha, N-terminal"/>
    <property type="match status" value="2"/>
</dbReference>
<evidence type="ECO:0000259" key="11">
    <source>
        <dbReference type="Pfam" id="PF00082"/>
    </source>
</evidence>
<dbReference type="PROSITE" id="PS00137">
    <property type="entry name" value="SUBTILASE_HIS"/>
    <property type="match status" value="1"/>
</dbReference>
<dbReference type="PROSITE" id="PS00138">
    <property type="entry name" value="SUBTILASE_SER"/>
    <property type="match status" value="1"/>
</dbReference>
<dbReference type="Pfam" id="PF13517">
    <property type="entry name" value="FG-GAP_3"/>
    <property type="match status" value="1"/>
</dbReference>
<dbReference type="PRINTS" id="PR00723">
    <property type="entry name" value="SUBTILISIN"/>
</dbReference>
<evidence type="ECO:0000256" key="10">
    <source>
        <dbReference type="SAM" id="Phobius"/>
    </source>
</evidence>
<feature type="active site" description="Charge relay system" evidence="6 7">
    <location>
        <position position="545"/>
    </location>
</feature>
<dbReference type="InterPro" id="IPR023828">
    <property type="entry name" value="Peptidase_S8_Ser-AS"/>
</dbReference>
<evidence type="ECO:0000256" key="2">
    <source>
        <dbReference type="ARBA" id="ARBA00022670"/>
    </source>
</evidence>
<evidence type="ECO:0000256" key="3">
    <source>
        <dbReference type="ARBA" id="ARBA00022729"/>
    </source>
</evidence>
<evidence type="ECO:0000256" key="8">
    <source>
        <dbReference type="RuleBase" id="RU003355"/>
    </source>
</evidence>
<evidence type="ECO:0000256" key="7">
    <source>
        <dbReference type="PROSITE-ProRule" id="PRU01240"/>
    </source>
</evidence>
<dbReference type="InterPro" id="IPR051048">
    <property type="entry name" value="Peptidase_S8/S53_subtilisin"/>
</dbReference>
<dbReference type="PROSITE" id="PS00136">
    <property type="entry name" value="SUBTILASE_ASP"/>
    <property type="match status" value="1"/>
</dbReference>
<feature type="domain" description="Peptidase S8/S53" evidence="11">
    <location>
        <begin position="476"/>
        <end position="760"/>
    </location>
</feature>
<accession>A0A0G0MKN7</accession>
<evidence type="ECO:0000313" key="13">
    <source>
        <dbReference type="Proteomes" id="UP000033881"/>
    </source>
</evidence>
<organism evidence="12 13">
    <name type="scientific">Candidatus Woesebacteria bacterium GW2011_GWB1_39_12</name>
    <dbReference type="NCBI Taxonomy" id="1618574"/>
    <lineage>
        <taxon>Bacteria</taxon>
        <taxon>Candidatus Woeseibacteriota</taxon>
    </lineage>
</organism>
<feature type="coiled-coil region" evidence="9">
    <location>
        <begin position="38"/>
        <end position="65"/>
    </location>
</feature>
<dbReference type="Pfam" id="PF00082">
    <property type="entry name" value="Peptidase_S8"/>
    <property type="match status" value="1"/>
</dbReference>
<dbReference type="PANTHER" id="PTHR43399:SF4">
    <property type="entry name" value="CELL WALL-ASSOCIATED PROTEASE"/>
    <property type="match status" value="1"/>
</dbReference>